<dbReference type="Proteomes" id="UP000009168">
    <property type="component" value="Unassembled WGS sequence"/>
</dbReference>
<dbReference type="GeneID" id="7827220"/>
<accession>Q22CA3</accession>
<evidence type="ECO:0000313" key="2">
    <source>
        <dbReference type="Proteomes" id="UP000009168"/>
    </source>
</evidence>
<dbReference type="HOGENOM" id="CLU_332196_0_0_1"/>
<dbReference type="SUPFAM" id="SSF50978">
    <property type="entry name" value="WD40 repeat-like"/>
    <property type="match status" value="1"/>
</dbReference>
<keyword evidence="2" id="KW-1185">Reference proteome</keyword>
<protein>
    <submittedName>
        <fullName evidence="1">Uncharacterized protein</fullName>
    </submittedName>
</protein>
<name>Q22CA3_TETTS</name>
<dbReference type="EMBL" id="GG662550">
    <property type="protein sequence ID" value="EAR82904.2"/>
    <property type="molecule type" value="Genomic_DNA"/>
</dbReference>
<dbReference type="AlphaFoldDB" id="Q22CA3"/>
<evidence type="ECO:0000313" key="1">
    <source>
        <dbReference type="EMBL" id="EAR82904.2"/>
    </source>
</evidence>
<dbReference type="KEGG" id="tet:TTHERM_01068070"/>
<dbReference type="InParanoid" id="Q22CA3"/>
<sequence length="841" mass="95651">MNQQDIIFYEGAVQPKPKIYCVLHPNSEITHGCTVQDCQHPFYCGSCSAHQHDQHDFYASLKNIDQFIFDISQKVKVTQQPFKSVYNQILGNTDNLNLIKWQADIEPHIKSIENYVHAQKQLISQDIVHISNKVYEIMDTQRQQVFKKLDDFLVSYRMQFTDFKQYHDHLFQILKQKYKYLGDCNALSAKMNSLDAKLLEEFILDLRESIQQSENIIKNSGFNIIEIEKIFKDVNQLTNRLPNYKQLSDFEVAPSIQGQTSIKILDQLKVQLEGHFKEACVNFFQPIYKISIPQNQMPPKKYNFMNFGKSSQGNGYLENMQGSNANTTRIMPPPLAHLNSQHHQHSHSAQNGSSTTANITTIQNYQSQNGANSPNFFGQNFDNLAISQNRTKPKIFQTKQNSRGGGVNSPANNIVTLNLMQNSNTNNTASSFAQNLPVNIPQQVPLQRQNTYGNQGLQHTASATNLTQNSQAFNTGAILNSNYLKLKKDFQIKLNNIPKFICYLANGFIAMASLDSPIRILDTNNNTIITGSQIIRREIKFLASLQSSNEGLYQTEYPTALNFALSDIDSVITLYQFRIKTREIIQKNNSIIGFSAPVSRIVDLYPITNTPLLAAGDENGEVSIFDYEKTIGYGLEKCHVSAISQLMVMTSSSNAANKYTSYSSQSNQPNKFMSFSSEDQVLVIYVYVNEKFEKQSIFNVSNFGGGVLYLRNHPELEQFVAVCKNGTLKQLKLENKNIIEQNIDNRARDIAVFSVKESLFGNKDYYSIQNRDLTGLIFTSEQENDKLSILKATNSSPIIEKEQTLFTVFSPRKILYVDNKNKLFIVINDANNYIQVYEIQI</sequence>
<organism evidence="1 2">
    <name type="scientific">Tetrahymena thermophila (strain SB210)</name>
    <dbReference type="NCBI Taxonomy" id="312017"/>
    <lineage>
        <taxon>Eukaryota</taxon>
        <taxon>Sar</taxon>
        <taxon>Alveolata</taxon>
        <taxon>Ciliophora</taxon>
        <taxon>Intramacronucleata</taxon>
        <taxon>Oligohymenophorea</taxon>
        <taxon>Hymenostomatida</taxon>
        <taxon>Tetrahymenina</taxon>
        <taxon>Tetrahymenidae</taxon>
        <taxon>Tetrahymena</taxon>
    </lineage>
</organism>
<dbReference type="RefSeq" id="XP_001030567.2">
    <property type="nucleotide sequence ID" value="XM_001030567.3"/>
</dbReference>
<proteinExistence type="predicted"/>
<gene>
    <name evidence="1" type="ORF">TTHERM_01068070</name>
</gene>
<dbReference type="InterPro" id="IPR036322">
    <property type="entry name" value="WD40_repeat_dom_sf"/>
</dbReference>
<reference evidence="2" key="1">
    <citation type="journal article" date="2006" name="PLoS Biol.">
        <title>Macronuclear genome sequence of the ciliate Tetrahymena thermophila, a model eukaryote.</title>
        <authorList>
            <person name="Eisen J.A."/>
            <person name="Coyne R.S."/>
            <person name="Wu M."/>
            <person name="Wu D."/>
            <person name="Thiagarajan M."/>
            <person name="Wortman J.R."/>
            <person name="Badger J.H."/>
            <person name="Ren Q."/>
            <person name="Amedeo P."/>
            <person name="Jones K.M."/>
            <person name="Tallon L.J."/>
            <person name="Delcher A.L."/>
            <person name="Salzberg S.L."/>
            <person name="Silva J.C."/>
            <person name="Haas B.J."/>
            <person name="Majoros W.H."/>
            <person name="Farzad M."/>
            <person name="Carlton J.M."/>
            <person name="Smith R.K. Jr."/>
            <person name="Garg J."/>
            <person name="Pearlman R.E."/>
            <person name="Karrer K.M."/>
            <person name="Sun L."/>
            <person name="Manning G."/>
            <person name="Elde N.C."/>
            <person name="Turkewitz A.P."/>
            <person name="Asai D.J."/>
            <person name="Wilkes D.E."/>
            <person name="Wang Y."/>
            <person name="Cai H."/>
            <person name="Collins K."/>
            <person name="Stewart B.A."/>
            <person name="Lee S.R."/>
            <person name="Wilamowska K."/>
            <person name="Weinberg Z."/>
            <person name="Ruzzo W.L."/>
            <person name="Wloga D."/>
            <person name="Gaertig J."/>
            <person name="Frankel J."/>
            <person name="Tsao C.-C."/>
            <person name="Gorovsky M.A."/>
            <person name="Keeling P.J."/>
            <person name="Waller R.F."/>
            <person name="Patron N.J."/>
            <person name="Cherry J.M."/>
            <person name="Stover N.A."/>
            <person name="Krieger C.J."/>
            <person name="del Toro C."/>
            <person name="Ryder H.F."/>
            <person name="Williamson S.C."/>
            <person name="Barbeau R.A."/>
            <person name="Hamilton E.P."/>
            <person name="Orias E."/>
        </authorList>
    </citation>
    <scope>NUCLEOTIDE SEQUENCE [LARGE SCALE GENOMIC DNA]</scope>
    <source>
        <strain evidence="2">SB210</strain>
    </source>
</reference>